<reference evidence="1 2" key="1">
    <citation type="submission" date="2008-08" db="EMBL/GenBank/DDBJ databases">
        <authorList>
            <person name="Madupu R."/>
            <person name="Durkin A.S."/>
            <person name="Torralba M."/>
            <person name="Methe B."/>
            <person name="Sutton G.G."/>
            <person name="Strausberg R.L."/>
            <person name="Nelson K.E."/>
        </authorList>
    </citation>
    <scope>NUCLEOTIDE SEQUENCE [LARGE SCALE GENOMIC DNA]</scope>
    <source>
        <strain evidence="1 2">RM3267</strain>
    </source>
</reference>
<keyword evidence="2" id="KW-1185">Reference proteome</keyword>
<accession>B9CZB8</accession>
<dbReference type="Proteomes" id="UP000003082">
    <property type="component" value="Unassembled WGS sequence"/>
</dbReference>
<dbReference type="AlphaFoldDB" id="B9CZB8"/>
<organism evidence="1 2">
    <name type="scientific">Campylobacter rectus RM3267</name>
    <dbReference type="NCBI Taxonomy" id="553218"/>
    <lineage>
        <taxon>Bacteria</taxon>
        <taxon>Pseudomonadati</taxon>
        <taxon>Campylobacterota</taxon>
        <taxon>Epsilonproteobacteria</taxon>
        <taxon>Campylobacterales</taxon>
        <taxon>Campylobacteraceae</taxon>
        <taxon>Campylobacter</taxon>
    </lineage>
</organism>
<protein>
    <submittedName>
        <fullName evidence="1">Uncharacterized protein</fullName>
    </submittedName>
</protein>
<dbReference type="EMBL" id="ACFU01000003">
    <property type="protein sequence ID" value="EEF14863.1"/>
    <property type="molecule type" value="Genomic_DNA"/>
</dbReference>
<name>B9CZB8_CAMRE</name>
<comment type="caution">
    <text evidence="1">The sequence shown here is derived from an EMBL/GenBank/DDBJ whole genome shotgun (WGS) entry which is preliminary data.</text>
</comment>
<proteinExistence type="predicted"/>
<gene>
    <name evidence="1" type="ORF">CAMRE0001_1706</name>
</gene>
<sequence>MPSNLSLNLNNKTKIGTKFVQVKTVANLSQASILKFIAERHTPNP</sequence>
<evidence type="ECO:0000313" key="2">
    <source>
        <dbReference type="Proteomes" id="UP000003082"/>
    </source>
</evidence>
<evidence type="ECO:0000313" key="1">
    <source>
        <dbReference type="EMBL" id="EEF14863.1"/>
    </source>
</evidence>